<dbReference type="SMART" id="SM00958">
    <property type="entry name" value="SecA_PP_bind"/>
    <property type="match status" value="1"/>
</dbReference>
<dbReference type="Pfam" id="PF07517">
    <property type="entry name" value="SecA_DEAD"/>
    <property type="match status" value="1"/>
</dbReference>
<dbReference type="SUPFAM" id="SSF81767">
    <property type="entry name" value="Pre-protein crosslinking domain of SecA"/>
    <property type="match status" value="1"/>
</dbReference>
<dbReference type="NCBIfam" id="TIGR00963">
    <property type="entry name" value="secA"/>
    <property type="match status" value="1"/>
</dbReference>
<evidence type="ECO:0000256" key="2">
    <source>
        <dbReference type="ARBA" id="ARBA00007650"/>
    </source>
</evidence>
<dbReference type="SUPFAM" id="SSF52540">
    <property type="entry name" value="P-loop containing nucleoside triphosphate hydrolases"/>
    <property type="match status" value="2"/>
</dbReference>
<dbReference type="PRINTS" id="PR00906">
    <property type="entry name" value="SECA"/>
</dbReference>
<evidence type="ECO:0000256" key="9">
    <source>
        <dbReference type="ARBA" id="ARBA00022833"/>
    </source>
</evidence>
<dbReference type="GO" id="GO:0006605">
    <property type="term" value="P:protein targeting"/>
    <property type="evidence" value="ECO:0007669"/>
    <property type="project" value="UniProtKB-UniRule"/>
</dbReference>
<dbReference type="PANTHER" id="PTHR30612">
    <property type="entry name" value="SECA INNER MEMBRANE COMPONENT OF SEC PROTEIN SECRETION SYSTEM"/>
    <property type="match status" value="1"/>
</dbReference>
<dbReference type="NCBIfam" id="NF009538">
    <property type="entry name" value="PRK12904.1"/>
    <property type="match status" value="1"/>
</dbReference>
<dbReference type="EMBL" id="AWFB01000001">
    <property type="protein sequence ID" value="RAN36048.1"/>
    <property type="molecule type" value="Genomic_DNA"/>
</dbReference>
<dbReference type="InterPro" id="IPR044722">
    <property type="entry name" value="SecA_SF2_C"/>
</dbReference>
<dbReference type="GO" id="GO:0046872">
    <property type="term" value="F:metal ion binding"/>
    <property type="evidence" value="ECO:0007669"/>
    <property type="project" value="UniProtKB-KW"/>
</dbReference>
<evidence type="ECO:0000256" key="14">
    <source>
        <dbReference type="ARBA" id="ARBA00023136"/>
    </source>
</evidence>
<evidence type="ECO:0000259" key="19">
    <source>
        <dbReference type="PROSITE" id="PS51196"/>
    </source>
</evidence>
<evidence type="ECO:0000256" key="15">
    <source>
        <dbReference type="HAMAP-Rule" id="MF_01382"/>
    </source>
</evidence>
<keyword evidence="13 15" id="KW-0811">Translocation</keyword>
<dbReference type="PROSITE" id="PS51196">
    <property type="entry name" value="SECA_MOTOR_DEAD"/>
    <property type="match status" value="1"/>
</dbReference>
<dbReference type="FunFam" id="3.40.50.300:FF:000334">
    <property type="entry name" value="Protein translocase subunit SecA"/>
    <property type="match status" value="1"/>
</dbReference>
<feature type="binding site" evidence="15">
    <location>
        <position position="91"/>
    </location>
    <ligand>
        <name>ATP</name>
        <dbReference type="ChEBI" id="CHEBI:30616"/>
    </ligand>
</feature>
<dbReference type="Pfam" id="PF01043">
    <property type="entry name" value="SecA_PP_bind"/>
    <property type="match status" value="1"/>
</dbReference>
<dbReference type="SUPFAM" id="SSF81886">
    <property type="entry name" value="Helical scaffold and wing domains of SecA"/>
    <property type="match status" value="1"/>
</dbReference>
<dbReference type="GO" id="GO:0017038">
    <property type="term" value="P:protein import"/>
    <property type="evidence" value="ECO:0007669"/>
    <property type="project" value="InterPro"/>
</dbReference>
<evidence type="ECO:0000256" key="7">
    <source>
        <dbReference type="ARBA" id="ARBA00022723"/>
    </source>
</evidence>
<comment type="subunit">
    <text evidence="15">Monomer and homodimer. Part of the essential Sec protein translocation apparatus which comprises SecA, SecYEG and auxiliary proteins SecDF-YajC and YidC.</text>
</comment>
<dbReference type="CDD" id="cd17928">
    <property type="entry name" value="DEXDc_SecA"/>
    <property type="match status" value="1"/>
</dbReference>
<dbReference type="InterPro" id="IPR014018">
    <property type="entry name" value="SecA_motor_DEAD"/>
</dbReference>
<comment type="subcellular location">
    <subcellularLocation>
        <location evidence="15">Cell membrane</location>
        <topology evidence="15">Peripheral membrane protein</topology>
        <orientation evidence="15">Cytoplasmic side</orientation>
    </subcellularLocation>
    <subcellularLocation>
        <location evidence="15">Cytoplasm</location>
    </subcellularLocation>
    <text evidence="15">Distribution is 50-50.</text>
</comment>
<evidence type="ECO:0000313" key="20">
    <source>
        <dbReference type="EMBL" id="RAN36048.1"/>
    </source>
</evidence>
<dbReference type="Pfam" id="PF21090">
    <property type="entry name" value="P-loop_SecA"/>
    <property type="match status" value="1"/>
</dbReference>
<evidence type="ECO:0000256" key="10">
    <source>
        <dbReference type="ARBA" id="ARBA00022840"/>
    </source>
</evidence>
<evidence type="ECO:0000256" key="8">
    <source>
        <dbReference type="ARBA" id="ARBA00022741"/>
    </source>
</evidence>
<dbReference type="FunFam" id="3.90.1440.10:FF:000001">
    <property type="entry name" value="Preprotein translocase subunit SecA"/>
    <property type="match status" value="1"/>
</dbReference>
<evidence type="ECO:0000256" key="1">
    <source>
        <dbReference type="ARBA" id="ARBA00001947"/>
    </source>
</evidence>
<keyword evidence="11 15" id="KW-0653">Protein transport</keyword>
<dbReference type="InterPro" id="IPR020937">
    <property type="entry name" value="SecA_CS"/>
</dbReference>
<keyword evidence="7" id="KW-0479">Metal-binding</keyword>
<dbReference type="Gene3D" id="3.40.50.300">
    <property type="entry name" value="P-loop containing nucleotide triphosphate hydrolases"/>
    <property type="match status" value="2"/>
</dbReference>
<keyword evidence="6" id="KW-0997">Cell inner membrane</keyword>
<keyword evidence="21" id="KW-1185">Reference proteome</keyword>
<evidence type="ECO:0000259" key="18">
    <source>
        <dbReference type="PROSITE" id="PS51192"/>
    </source>
</evidence>
<evidence type="ECO:0000256" key="13">
    <source>
        <dbReference type="ARBA" id="ARBA00023010"/>
    </source>
</evidence>
<feature type="domain" description="Helicase ATP-binding" evidence="18">
    <location>
        <begin position="93"/>
        <end position="252"/>
    </location>
</feature>
<feature type="compositionally biased region" description="Pro residues" evidence="17">
    <location>
        <begin position="843"/>
        <end position="854"/>
    </location>
</feature>
<feature type="binding site" evidence="15">
    <location>
        <position position="502"/>
    </location>
    <ligand>
        <name>ATP</name>
        <dbReference type="ChEBI" id="CHEBI:30616"/>
    </ligand>
</feature>
<evidence type="ECO:0000313" key="21">
    <source>
        <dbReference type="Proteomes" id="UP000249123"/>
    </source>
</evidence>
<keyword evidence="3 15" id="KW-0813">Transport</keyword>
<comment type="cofactor">
    <cofactor evidence="1">
        <name>Zn(2+)</name>
        <dbReference type="ChEBI" id="CHEBI:29105"/>
    </cofactor>
</comment>
<reference evidence="20 21" key="1">
    <citation type="submission" date="2013-04" db="EMBL/GenBank/DDBJ databases">
        <title>Hyphomonas sp. T24B3 Genome Sequencing.</title>
        <authorList>
            <person name="Lai Q."/>
            <person name="Shao Z."/>
        </authorList>
    </citation>
    <scope>NUCLEOTIDE SEQUENCE [LARGE SCALE GENOMIC DNA]</scope>
    <source>
        <strain evidence="20 21">T24B3</strain>
    </source>
</reference>
<dbReference type="GO" id="GO:0005524">
    <property type="term" value="F:ATP binding"/>
    <property type="evidence" value="ECO:0007669"/>
    <property type="project" value="UniProtKB-UniRule"/>
</dbReference>
<dbReference type="STRING" id="1280941.HY2_00780"/>
<evidence type="ECO:0000256" key="6">
    <source>
        <dbReference type="ARBA" id="ARBA00022519"/>
    </source>
</evidence>
<keyword evidence="4 15" id="KW-1003">Cell membrane</keyword>
<evidence type="ECO:0000256" key="3">
    <source>
        <dbReference type="ARBA" id="ARBA00022448"/>
    </source>
</evidence>
<keyword evidence="5 15" id="KW-0963">Cytoplasm</keyword>
<evidence type="ECO:0000256" key="12">
    <source>
        <dbReference type="ARBA" id="ARBA00022967"/>
    </source>
</evidence>
<dbReference type="EC" id="7.4.2.8" evidence="15"/>
<accession>A0A328K2L7</accession>
<keyword evidence="12 15" id="KW-1278">Translocase</keyword>
<dbReference type="InterPro" id="IPR000185">
    <property type="entry name" value="SecA"/>
</dbReference>
<proteinExistence type="inferred from homology"/>
<dbReference type="PROSITE" id="PS01312">
    <property type="entry name" value="SECA"/>
    <property type="match status" value="1"/>
</dbReference>
<dbReference type="Pfam" id="PF07516">
    <property type="entry name" value="SecA_SW"/>
    <property type="match status" value="1"/>
</dbReference>
<comment type="caution">
    <text evidence="20">The sequence shown here is derived from an EMBL/GenBank/DDBJ whole genome shotgun (WGS) entry which is preliminary data.</text>
</comment>
<dbReference type="Gene3D" id="1.10.3060.10">
    <property type="entry name" value="Helical scaffold and wing domains of SecA"/>
    <property type="match status" value="1"/>
</dbReference>
<dbReference type="GO" id="GO:0043952">
    <property type="term" value="P:protein transport by the Sec complex"/>
    <property type="evidence" value="ECO:0007669"/>
    <property type="project" value="TreeGrafter"/>
</dbReference>
<dbReference type="Pfam" id="PF02810">
    <property type="entry name" value="SEC-C"/>
    <property type="match status" value="1"/>
</dbReference>
<evidence type="ECO:0000256" key="4">
    <source>
        <dbReference type="ARBA" id="ARBA00022475"/>
    </source>
</evidence>
<dbReference type="InterPro" id="IPR036266">
    <property type="entry name" value="SecA_Wing/Scaffold_sf"/>
</dbReference>
<sequence>MVLPDMLSVARKIFGTVNDRKLKPLRARVNRINALEPMMEALSDEALRGKTAEFRKRLADGASLDSLLEEAFAVVREGAKRSLGMRHFDVQLMGGMVLHSGNIAEMRTGEGKTLVATLPVYLNALEGKGVHVITVNDYLAKRDAEWMAQVYTFLGMSTGIIVHGITDEERKRAYACDITYGTNNEFGFDYLRDNMKYSLEQMAQRGHHYAIVDEVDSILIDEARTPLIISGPTDDRSDLYIALDALMPRLTDEDYELDEKQRSVTYTEIGTEKIENWLTESGTLEGSMWEPANISIVHHANQALRAHKLYTRDKDYIVKDGQVMLIDEFTGRMMEGRRLSEGLHQAIEAKEKVDIKPENQTLASITFQNYFRLYKKLAGMTGTALTEADEFADIYKLGVVDLPTNKPIQRLDEDDIVYRTAKAKYAEIVKDVRECHAKGQPILLGTASIEKSEILSNLLTAAKIPHKVLNARHHEQEAHIVANAGVPGAVTVATNMAGRGTDIQLGGNFEMRLEQEKAEQEEKLGRELTEGELAMLVSQIKADIEVKKKQALDAGGLYVLGTERHESRRIDNQLRGRTGRQGDPGKSKFYISIEDDLMRIFAAERMDAVMRRLGIKEDEGITHPWMNKAMETSQKKIEQRNFEIRKNVLKYDDVINDQRKAMFEQRMEFMRAENVTDTIRDMREDVIDALVARTMPEKAYAEQWDMDGLSEALRNDFAIDMPVKEWAAEEGVANNEVAERIRDGVEKVYEAITQQVGQEQMQRIEKQVLLQVLDMRWREHLQMIDQLRSVIHLRSYGQRDPLNEFKEEAFNLFYNLLNELRATVTRSLMHIRVQPPAQEQPRRPVPQAEPPKPAQAPAAAPNMHETHLDPDTGVNEMNPEDDATPPGPELHQAEESWANTPRNAACPCGSGKKFKHCHGALTTQKV</sequence>
<keyword evidence="8 15" id="KW-0547">Nucleotide-binding</keyword>
<accession>A0A062U5R8</accession>
<dbReference type="AlphaFoldDB" id="A0A062U5R8"/>
<dbReference type="GO" id="GO:0065002">
    <property type="term" value="P:intracellular protein transmembrane transport"/>
    <property type="evidence" value="ECO:0007669"/>
    <property type="project" value="UniProtKB-UniRule"/>
</dbReference>
<dbReference type="InterPro" id="IPR027417">
    <property type="entry name" value="P-loop_NTPase"/>
</dbReference>
<gene>
    <name evidence="15" type="primary">secA</name>
    <name evidence="20" type="ORF">HY3_00290</name>
</gene>
<dbReference type="InterPro" id="IPR004027">
    <property type="entry name" value="SEC_C_motif"/>
</dbReference>
<dbReference type="GO" id="GO:0005829">
    <property type="term" value="C:cytosol"/>
    <property type="evidence" value="ECO:0007669"/>
    <property type="project" value="TreeGrafter"/>
</dbReference>
<name>A0A062U5R8_9PROT</name>
<dbReference type="GO" id="GO:0005886">
    <property type="term" value="C:plasma membrane"/>
    <property type="evidence" value="ECO:0007669"/>
    <property type="project" value="UniProtKB-SubCell"/>
</dbReference>
<dbReference type="eggNOG" id="COG0653">
    <property type="taxonomic scope" value="Bacteria"/>
</dbReference>
<keyword evidence="10 15" id="KW-0067">ATP-binding</keyword>
<dbReference type="GO" id="GO:0031522">
    <property type="term" value="C:cell envelope Sec protein transport complex"/>
    <property type="evidence" value="ECO:0007669"/>
    <property type="project" value="UniProtKB-ARBA"/>
</dbReference>
<dbReference type="Gene3D" id="3.90.1440.10">
    <property type="entry name" value="SecA, preprotein cross-linking domain"/>
    <property type="match status" value="1"/>
</dbReference>
<dbReference type="InterPro" id="IPR011115">
    <property type="entry name" value="SecA_DEAD"/>
</dbReference>
<evidence type="ECO:0000256" key="16">
    <source>
        <dbReference type="RuleBase" id="RU003874"/>
    </source>
</evidence>
<dbReference type="InterPro" id="IPR011116">
    <property type="entry name" value="SecA_Wing/Scaffold"/>
</dbReference>
<evidence type="ECO:0000256" key="5">
    <source>
        <dbReference type="ARBA" id="ARBA00022490"/>
    </source>
</evidence>
<protein>
    <recommendedName>
        <fullName evidence="15 16">Protein translocase subunit SecA</fullName>
        <ecNumber evidence="15">7.4.2.8</ecNumber>
    </recommendedName>
</protein>
<comment type="similarity">
    <text evidence="2 15 16">Belongs to the SecA family.</text>
</comment>
<dbReference type="InterPro" id="IPR014001">
    <property type="entry name" value="Helicase_ATP-bd"/>
</dbReference>
<dbReference type="Proteomes" id="UP000249123">
    <property type="component" value="Unassembled WGS sequence"/>
</dbReference>
<feature type="domain" description="SecA family profile" evidence="19">
    <location>
        <begin position="7"/>
        <end position="622"/>
    </location>
</feature>
<keyword evidence="9" id="KW-0862">Zinc</keyword>
<comment type="catalytic activity">
    <reaction evidence="15">
        <text>ATP + H2O + cellular proteinSide 1 = ADP + phosphate + cellular proteinSide 2.</text>
        <dbReference type="EC" id="7.4.2.8"/>
    </reaction>
</comment>
<evidence type="ECO:0000256" key="17">
    <source>
        <dbReference type="SAM" id="MobiDB-lite"/>
    </source>
</evidence>
<organism evidence="20 21">
    <name type="scientific">Hyphomonas pacifica</name>
    <dbReference type="NCBI Taxonomy" id="1280941"/>
    <lineage>
        <taxon>Bacteria</taxon>
        <taxon>Pseudomonadati</taxon>
        <taxon>Pseudomonadota</taxon>
        <taxon>Alphaproteobacteria</taxon>
        <taxon>Hyphomonadales</taxon>
        <taxon>Hyphomonadaceae</taxon>
        <taxon>Hyphomonas</taxon>
    </lineage>
</organism>
<feature type="binding site" evidence="15">
    <location>
        <begin position="109"/>
        <end position="113"/>
    </location>
    <ligand>
        <name>ATP</name>
        <dbReference type="ChEBI" id="CHEBI:30616"/>
    </ligand>
</feature>
<dbReference type="PROSITE" id="PS51192">
    <property type="entry name" value="HELICASE_ATP_BIND_1"/>
    <property type="match status" value="1"/>
</dbReference>
<dbReference type="InterPro" id="IPR011130">
    <property type="entry name" value="SecA_preprotein_X-link_dom"/>
</dbReference>
<dbReference type="FunFam" id="3.40.50.300:FF:000113">
    <property type="entry name" value="Preprotein translocase subunit SecA"/>
    <property type="match status" value="1"/>
</dbReference>
<keyword evidence="14 15" id="KW-0472">Membrane</keyword>
<dbReference type="Gene3D" id="3.10.450.50">
    <property type="match status" value="1"/>
</dbReference>
<feature type="region of interest" description="Disordered" evidence="17">
    <location>
        <begin position="834"/>
        <end position="915"/>
    </location>
</feature>
<dbReference type="FunFam" id="1.10.3060.10:FF:000003">
    <property type="entry name" value="Protein translocase subunit SecA"/>
    <property type="match status" value="1"/>
</dbReference>
<dbReference type="HAMAP" id="MF_01382">
    <property type="entry name" value="SecA"/>
    <property type="match status" value="1"/>
</dbReference>
<dbReference type="GO" id="GO:0008564">
    <property type="term" value="F:protein-exporting ATPase activity"/>
    <property type="evidence" value="ECO:0007669"/>
    <property type="project" value="UniProtKB-EC"/>
</dbReference>
<evidence type="ECO:0000256" key="11">
    <source>
        <dbReference type="ARBA" id="ARBA00022927"/>
    </source>
</evidence>
<comment type="function">
    <text evidence="15">Part of the Sec protein translocase complex. Interacts with the SecYEG preprotein conducting channel. Has a central role in coupling the hydrolysis of ATP to the transfer of proteins into and across the cell membrane, serving both as a receptor for the preprotein-SecB complex and as an ATP-driven molecular motor driving the stepwise translocation of polypeptide chains across the membrane.</text>
</comment>
<dbReference type="InterPro" id="IPR036670">
    <property type="entry name" value="SecA_X-link_sf"/>
</dbReference>
<dbReference type="PANTHER" id="PTHR30612:SF0">
    <property type="entry name" value="CHLOROPLAST PROTEIN-TRANSPORTING ATPASE"/>
    <property type="match status" value="1"/>
</dbReference>
<dbReference type="CDD" id="cd18803">
    <property type="entry name" value="SF2_C_secA"/>
    <property type="match status" value="1"/>
</dbReference>
<dbReference type="SMART" id="SM00957">
    <property type="entry name" value="SecA_DEAD"/>
    <property type="match status" value="1"/>
</dbReference>